<keyword evidence="5" id="KW-0472">Membrane</keyword>
<keyword evidence="3" id="KW-0547">Nucleotide-binding</keyword>
<feature type="compositionally biased region" description="Basic and acidic residues" evidence="8">
    <location>
        <begin position="71"/>
        <end position="85"/>
    </location>
</feature>
<sequence>MIISLFLLLGSYFKFFRPPITQLDCKDYIIWCMQDCWHESPEMRPDFKSIRGRLKEMEAGLEVHLQSGRTRPRENRSACGGKEENGSPSASSFAKVGSRIAKTRRACESGEFRLCHDLFQRHCRFLAVSTPLQVVGLLNELCTLFDSILENYDAYKVETISDAYMVTSGLPIRNDDHHAAESASLALHLSEISNFHIRHQPGKTLKLRIGIHSASRMESFGQALRIHISAATKELLNRLGGYIIEERGMTSIRGKGEMMTSWLVGEESWRTRGVTWVRLKEKYPISSRTSDCRSTGIT</sequence>
<evidence type="ECO:0000313" key="11">
    <source>
        <dbReference type="EMBL" id="KZS18972.1"/>
    </source>
</evidence>
<dbReference type="PANTHER" id="PTHR11920:SF501">
    <property type="entry name" value="GUANYLATE CYCLASE 32E"/>
    <property type="match status" value="1"/>
</dbReference>
<evidence type="ECO:0000256" key="9">
    <source>
        <dbReference type="SAM" id="SignalP"/>
    </source>
</evidence>
<dbReference type="EMBL" id="LRGB01000484">
    <property type="protein sequence ID" value="KZS18972.1"/>
    <property type="molecule type" value="Genomic_DNA"/>
</dbReference>
<keyword evidence="7" id="KW-0456">Lyase</keyword>
<dbReference type="PANTHER" id="PTHR11920">
    <property type="entry name" value="GUANYLYL CYCLASE"/>
    <property type="match status" value="1"/>
</dbReference>
<dbReference type="GO" id="GO:0007168">
    <property type="term" value="P:receptor guanylyl cyclase signaling pathway"/>
    <property type="evidence" value="ECO:0007669"/>
    <property type="project" value="TreeGrafter"/>
</dbReference>
<evidence type="ECO:0000256" key="8">
    <source>
        <dbReference type="SAM" id="MobiDB-lite"/>
    </source>
</evidence>
<dbReference type="InterPro" id="IPR029787">
    <property type="entry name" value="Nucleotide_cyclase"/>
</dbReference>
<dbReference type="SUPFAM" id="SSF55073">
    <property type="entry name" value="Nucleotide cyclase"/>
    <property type="match status" value="1"/>
</dbReference>
<dbReference type="GO" id="GO:0004016">
    <property type="term" value="F:adenylate cyclase activity"/>
    <property type="evidence" value="ECO:0007669"/>
    <property type="project" value="TreeGrafter"/>
</dbReference>
<dbReference type="STRING" id="35525.A0A162PM84"/>
<organism evidence="11 12">
    <name type="scientific">Daphnia magna</name>
    <dbReference type="NCBI Taxonomy" id="35525"/>
    <lineage>
        <taxon>Eukaryota</taxon>
        <taxon>Metazoa</taxon>
        <taxon>Ecdysozoa</taxon>
        <taxon>Arthropoda</taxon>
        <taxon>Crustacea</taxon>
        <taxon>Branchiopoda</taxon>
        <taxon>Diplostraca</taxon>
        <taxon>Cladocera</taxon>
        <taxon>Anomopoda</taxon>
        <taxon>Daphniidae</taxon>
        <taxon>Daphnia</taxon>
    </lineage>
</organism>
<dbReference type="SMART" id="SM00044">
    <property type="entry name" value="CYCc"/>
    <property type="match status" value="1"/>
</dbReference>
<keyword evidence="2" id="KW-0812">Transmembrane</keyword>
<evidence type="ECO:0000313" key="12">
    <source>
        <dbReference type="Proteomes" id="UP000076858"/>
    </source>
</evidence>
<dbReference type="Proteomes" id="UP000076858">
    <property type="component" value="Unassembled WGS sequence"/>
</dbReference>
<dbReference type="PROSITE" id="PS50125">
    <property type="entry name" value="GUANYLATE_CYCLASE_2"/>
    <property type="match status" value="1"/>
</dbReference>
<reference evidence="11 12" key="1">
    <citation type="submission" date="2016-03" db="EMBL/GenBank/DDBJ databases">
        <title>EvidentialGene: Evidence-directed Construction of Genes on Genomes.</title>
        <authorList>
            <person name="Gilbert D.G."/>
            <person name="Choi J.-H."/>
            <person name="Mockaitis K."/>
            <person name="Colbourne J."/>
            <person name="Pfrender M."/>
        </authorList>
    </citation>
    <scope>NUCLEOTIDE SEQUENCE [LARGE SCALE GENOMIC DNA]</scope>
    <source>
        <strain evidence="11 12">Xinb3</strain>
        <tissue evidence="11">Complete organism</tissue>
    </source>
</reference>
<proteinExistence type="predicted"/>
<dbReference type="Pfam" id="PF00211">
    <property type="entry name" value="Guanylate_cyc"/>
    <property type="match status" value="2"/>
</dbReference>
<dbReference type="GO" id="GO:0000166">
    <property type="term" value="F:nucleotide binding"/>
    <property type="evidence" value="ECO:0007669"/>
    <property type="project" value="UniProtKB-KW"/>
</dbReference>
<evidence type="ECO:0000256" key="2">
    <source>
        <dbReference type="ARBA" id="ARBA00022692"/>
    </source>
</evidence>
<dbReference type="InterPro" id="IPR001054">
    <property type="entry name" value="A/G_cyclase"/>
</dbReference>
<evidence type="ECO:0000256" key="7">
    <source>
        <dbReference type="ARBA" id="ARBA00023239"/>
    </source>
</evidence>
<evidence type="ECO:0000256" key="3">
    <source>
        <dbReference type="ARBA" id="ARBA00022741"/>
    </source>
</evidence>
<name>A0A162PM84_9CRUS</name>
<keyword evidence="4" id="KW-1133">Transmembrane helix</keyword>
<feature type="region of interest" description="Disordered" evidence="8">
    <location>
        <begin position="65"/>
        <end position="93"/>
    </location>
</feature>
<keyword evidence="12" id="KW-1185">Reference proteome</keyword>
<dbReference type="AlphaFoldDB" id="A0A162PM84"/>
<dbReference type="Gene3D" id="3.30.70.1230">
    <property type="entry name" value="Nucleotide cyclase"/>
    <property type="match status" value="2"/>
</dbReference>
<accession>A0A162PM84</accession>
<comment type="subcellular location">
    <subcellularLocation>
        <location evidence="1">Membrane</location>
    </subcellularLocation>
</comment>
<feature type="chain" id="PRO_5007838330" evidence="9">
    <location>
        <begin position="17"/>
        <end position="298"/>
    </location>
</feature>
<dbReference type="Gene3D" id="1.10.510.10">
    <property type="entry name" value="Transferase(Phosphotransferase) domain 1"/>
    <property type="match status" value="1"/>
</dbReference>
<dbReference type="CDD" id="cd07302">
    <property type="entry name" value="CHD"/>
    <property type="match status" value="1"/>
</dbReference>
<feature type="signal peptide" evidence="9">
    <location>
        <begin position="1"/>
        <end position="16"/>
    </location>
</feature>
<dbReference type="GO" id="GO:0001653">
    <property type="term" value="F:peptide receptor activity"/>
    <property type="evidence" value="ECO:0007669"/>
    <property type="project" value="TreeGrafter"/>
</dbReference>
<dbReference type="InterPro" id="IPR050401">
    <property type="entry name" value="Cyclic_nucleotide_synthase"/>
</dbReference>
<comment type="caution">
    <text evidence="11">The sequence shown here is derived from an EMBL/GenBank/DDBJ whole genome shotgun (WGS) entry which is preliminary data.</text>
</comment>
<dbReference type="GO" id="GO:0005886">
    <property type="term" value="C:plasma membrane"/>
    <property type="evidence" value="ECO:0007669"/>
    <property type="project" value="TreeGrafter"/>
</dbReference>
<evidence type="ECO:0000256" key="5">
    <source>
        <dbReference type="ARBA" id="ARBA00023136"/>
    </source>
</evidence>
<keyword evidence="6" id="KW-0325">Glycoprotein</keyword>
<dbReference type="OrthoDB" id="1890790at2759"/>
<protein>
    <submittedName>
        <fullName evidence="11">Putative Guanylate cyclase</fullName>
    </submittedName>
</protein>
<evidence type="ECO:0000256" key="1">
    <source>
        <dbReference type="ARBA" id="ARBA00004370"/>
    </source>
</evidence>
<evidence type="ECO:0000256" key="4">
    <source>
        <dbReference type="ARBA" id="ARBA00022989"/>
    </source>
</evidence>
<keyword evidence="9" id="KW-0732">Signal</keyword>
<gene>
    <name evidence="11" type="ORF">APZ42_014740</name>
</gene>
<evidence type="ECO:0000256" key="6">
    <source>
        <dbReference type="ARBA" id="ARBA00023180"/>
    </source>
</evidence>
<feature type="domain" description="Guanylate cyclase" evidence="10">
    <location>
        <begin position="119"/>
        <end position="240"/>
    </location>
</feature>
<dbReference type="GO" id="GO:0035556">
    <property type="term" value="P:intracellular signal transduction"/>
    <property type="evidence" value="ECO:0007669"/>
    <property type="project" value="InterPro"/>
</dbReference>
<evidence type="ECO:0000259" key="10">
    <source>
        <dbReference type="PROSITE" id="PS50125"/>
    </source>
</evidence>
<dbReference type="GO" id="GO:0004383">
    <property type="term" value="F:guanylate cyclase activity"/>
    <property type="evidence" value="ECO:0007669"/>
    <property type="project" value="TreeGrafter"/>
</dbReference>